<proteinExistence type="predicted"/>
<name>A0AAV6TJ15_9ARAC</name>
<reference evidence="1 2" key="1">
    <citation type="journal article" date="2022" name="Nat. Ecol. Evol.">
        <title>A masculinizing supergene underlies an exaggerated male reproductive morph in a spider.</title>
        <authorList>
            <person name="Hendrickx F."/>
            <person name="De Corte Z."/>
            <person name="Sonet G."/>
            <person name="Van Belleghem S.M."/>
            <person name="Kostlbacher S."/>
            <person name="Vangestel C."/>
        </authorList>
    </citation>
    <scope>NUCLEOTIDE SEQUENCE [LARGE SCALE GENOMIC DNA]</scope>
    <source>
        <strain evidence="1">W744_W776</strain>
    </source>
</reference>
<keyword evidence="2" id="KW-1185">Reference proteome</keyword>
<dbReference type="AlphaFoldDB" id="A0AAV6TJ15"/>
<comment type="caution">
    <text evidence="1">The sequence shown here is derived from an EMBL/GenBank/DDBJ whole genome shotgun (WGS) entry which is preliminary data.</text>
</comment>
<evidence type="ECO:0000313" key="2">
    <source>
        <dbReference type="Proteomes" id="UP000827092"/>
    </source>
</evidence>
<accession>A0AAV6TJ15</accession>
<sequence>MDLLQNGPSDRIRTDPVYHLPVHPGFAFRTAKTDLSAGSRKDHAQSLTMYDSLADLNKGARSIHSDKMRRLVEKMSRELKATTTH</sequence>
<organism evidence="1 2">
    <name type="scientific">Oedothorax gibbosus</name>
    <dbReference type="NCBI Taxonomy" id="931172"/>
    <lineage>
        <taxon>Eukaryota</taxon>
        <taxon>Metazoa</taxon>
        <taxon>Ecdysozoa</taxon>
        <taxon>Arthropoda</taxon>
        <taxon>Chelicerata</taxon>
        <taxon>Arachnida</taxon>
        <taxon>Araneae</taxon>
        <taxon>Araneomorphae</taxon>
        <taxon>Entelegynae</taxon>
        <taxon>Araneoidea</taxon>
        <taxon>Linyphiidae</taxon>
        <taxon>Erigoninae</taxon>
        <taxon>Oedothorax</taxon>
    </lineage>
</organism>
<dbReference type="EMBL" id="JAFNEN010003424">
    <property type="protein sequence ID" value="KAG8171897.1"/>
    <property type="molecule type" value="Genomic_DNA"/>
</dbReference>
<gene>
    <name evidence="1" type="ORF">JTE90_004457</name>
</gene>
<protein>
    <submittedName>
        <fullName evidence="1">Uncharacterized protein</fullName>
    </submittedName>
</protein>
<evidence type="ECO:0000313" key="1">
    <source>
        <dbReference type="EMBL" id="KAG8171897.1"/>
    </source>
</evidence>
<dbReference type="Proteomes" id="UP000827092">
    <property type="component" value="Unassembled WGS sequence"/>
</dbReference>